<proteinExistence type="predicted"/>
<feature type="domain" description="Calcineurin-like phosphoesterase" evidence="2">
    <location>
        <begin position="63"/>
        <end position="290"/>
    </location>
</feature>
<evidence type="ECO:0000256" key="1">
    <source>
        <dbReference type="SAM" id="SignalP"/>
    </source>
</evidence>
<dbReference type="InterPro" id="IPR004843">
    <property type="entry name" value="Calcineurin-like_PHP"/>
</dbReference>
<feature type="chain" id="PRO_5038957683" description="Calcineurin-like phosphoesterase domain-containing protein" evidence="1">
    <location>
        <begin position="29"/>
        <end position="387"/>
    </location>
</feature>
<comment type="caution">
    <text evidence="3">The sequence shown here is derived from an EMBL/GenBank/DDBJ whole genome shotgun (WGS) entry which is preliminary data.</text>
</comment>
<dbReference type="STRING" id="100225.SAMN05421595_2420"/>
<feature type="signal peptide" evidence="1">
    <location>
        <begin position="1"/>
        <end position="28"/>
    </location>
</feature>
<keyword evidence="4" id="KW-1185">Reference proteome</keyword>
<reference evidence="3 4" key="1">
    <citation type="submission" date="2012-08" db="EMBL/GenBank/DDBJ databases">
        <title>Whole genome shotgun sequence of Austwickia chelonae NBRC 105200.</title>
        <authorList>
            <person name="Yoshida I."/>
            <person name="Hosoyama A."/>
            <person name="Tsuchikane K."/>
            <person name="Katsumata H."/>
            <person name="Ando Y."/>
            <person name="Ohji S."/>
            <person name="Hamada M."/>
            <person name="Tamura T."/>
            <person name="Yamazoe A."/>
            <person name="Yamazaki S."/>
            <person name="Fujita N."/>
        </authorList>
    </citation>
    <scope>NUCLEOTIDE SEQUENCE [LARGE SCALE GENOMIC DNA]</scope>
    <source>
        <strain evidence="3 4">NBRC 105200</strain>
    </source>
</reference>
<organism evidence="3 4">
    <name type="scientific">Austwickia chelonae NBRC 105200</name>
    <dbReference type="NCBI Taxonomy" id="1184607"/>
    <lineage>
        <taxon>Bacteria</taxon>
        <taxon>Bacillati</taxon>
        <taxon>Actinomycetota</taxon>
        <taxon>Actinomycetes</taxon>
        <taxon>Micrococcales</taxon>
        <taxon>Dermatophilaceae</taxon>
        <taxon>Austwickia</taxon>
    </lineage>
</organism>
<accession>K6WAA3</accession>
<dbReference type="RefSeq" id="WP_006503524.1">
    <property type="nucleotide sequence ID" value="NZ_BAGZ01000016.1"/>
</dbReference>
<dbReference type="InterPro" id="IPR051918">
    <property type="entry name" value="STPP_CPPED1"/>
</dbReference>
<evidence type="ECO:0000313" key="4">
    <source>
        <dbReference type="Proteomes" id="UP000008495"/>
    </source>
</evidence>
<dbReference type="PANTHER" id="PTHR43143">
    <property type="entry name" value="METALLOPHOSPHOESTERASE, CALCINEURIN SUPERFAMILY"/>
    <property type="match status" value="1"/>
</dbReference>
<dbReference type="eggNOG" id="COG1409">
    <property type="taxonomic scope" value="Bacteria"/>
</dbReference>
<sequence length="387" mass="41607">MRSLTLSVAIATTCALSTLTGTPAPASAHNPPPAVLRTGNNTHTGSTAPDGAFRDPGTYDLAIAHITDTQYLTRCANGSGILPTVRERCQDIYEGMNRWIVDNAAHRKIAYTAHTGDLIDSYILRTKGFARGEFARASEAQSILDEAGMPNGVLPGNHDNVKGKDSSVYNEFFGPDRYAKASAAAPQPYYQGPWKPGDNSNHVDEFHAGGADFAVVHLGYQVTDEEAAWARAQIAARPGHNVIVATHAYLKPGPGPDGEGAELSTDGERVRTQVVDPNPNVFLVISGHEHGVGRNIRQGVGPTGRQVIELMADYQAYDAGADGNGHAGFIRMLQLDVRHGELTVDTYSPSLNSFRSRDFDTKAGRHYDGSEDEFTVPVKLLQSAEAR</sequence>
<keyword evidence="1" id="KW-0732">Signal</keyword>
<dbReference type="PANTHER" id="PTHR43143:SF5">
    <property type="entry name" value="SECRETED PROTEIN"/>
    <property type="match status" value="1"/>
</dbReference>
<dbReference type="InterPro" id="IPR029052">
    <property type="entry name" value="Metallo-depent_PP-like"/>
</dbReference>
<gene>
    <name evidence="3" type="ORF">AUCHE_16_01900</name>
</gene>
<dbReference type="GO" id="GO:0016787">
    <property type="term" value="F:hydrolase activity"/>
    <property type="evidence" value="ECO:0007669"/>
    <property type="project" value="InterPro"/>
</dbReference>
<protein>
    <recommendedName>
        <fullName evidence="2">Calcineurin-like phosphoesterase domain-containing protein</fullName>
    </recommendedName>
</protein>
<evidence type="ECO:0000313" key="3">
    <source>
        <dbReference type="EMBL" id="GAB78767.1"/>
    </source>
</evidence>
<dbReference type="Pfam" id="PF00149">
    <property type="entry name" value="Metallophos"/>
    <property type="match status" value="1"/>
</dbReference>
<dbReference type="OrthoDB" id="9772095at2"/>
<dbReference type="AlphaFoldDB" id="K6WAA3"/>
<evidence type="ECO:0000259" key="2">
    <source>
        <dbReference type="Pfam" id="PF00149"/>
    </source>
</evidence>
<dbReference type="SUPFAM" id="SSF56300">
    <property type="entry name" value="Metallo-dependent phosphatases"/>
    <property type="match status" value="1"/>
</dbReference>
<dbReference type="Gene3D" id="3.60.21.10">
    <property type="match status" value="1"/>
</dbReference>
<dbReference type="EMBL" id="BAGZ01000016">
    <property type="protein sequence ID" value="GAB78767.1"/>
    <property type="molecule type" value="Genomic_DNA"/>
</dbReference>
<dbReference type="Proteomes" id="UP000008495">
    <property type="component" value="Unassembled WGS sequence"/>
</dbReference>
<name>K6WAA3_9MICO</name>